<dbReference type="AlphaFoldDB" id="A0AAJ0UHJ2"/>
<keyword evidence="2 11" id="KW-0547">Nucleotide-binding</keyword>
<evidence type="ECO:0000256" key="13">
    <source>
        <dbReference type="RuleBase" id="RU003555"/>
    </source>
</evidence>
<dbReference type="RefSeq" id="WP_201246272.1">
    <property type="nucleotide sequence ID" value="NZ_NHSF01000065.1"/>
</dbReference>
<keyword evidence="5" id="KW-0378">Hydrolase</keyword>
<dbReference type="PANTHER" id="PTHR32472">
    <property type="entry name" value="DNA REPAIR PROTEIN RADA"/>
    <property type="match status" value="1"/>
</dbReference>
<evidence type="ECO:0000256" key="7">
    <source>
        <dbReference type="ARBA" id="ARBA00022840"/>
    </source>
</evidence>
<feature type="binding site" evidence="11">
    <location>
        <begin position="110"/>
        <end position="117"/>
    </location>
    <ligand>
        <name>ATP</name>
        <dbReference type="ChEBI" id="CHEBI:30616"/>
    </ligand>
</feature>
<dbReference type="Pfam" id="PF18073">
    <property type="entry name" value="Zn_ribbon_LapB"/>
    <property type="match status" value="1"/>
</dbReference>
<dbReference type="SMART" id="SM00382">
    <property type="entry name" value="AAA"/>
    <property type="match status" value="1"/>
</dbReference>
<dbReference type="Proteomes" id="UP001296967">
    <property type="component" value="Unassembled WGS sequence"/>
</dbReference>
<name>A0AAJ0UHJ2_HALSE</name>
<keyword evidence="6 13" id="KW-0862">Zinc</keyword>
<evidence type="ECO:0000256" key="3">
    <source>
        <dbReference type="ARBA" id="ARBA00022763"/>
    </source>
</evidence>
<dbReference type="PROSITE" id="PS50162">
    <property type="entry name" value="RECA_2"/>
    <property type="match status" value="1"/>
</dbReference>
<evidence type="ECO:0000256" key="1">
    <source>
        <dbReference type="ARBA" id="ARBA00022723"/>
    </source>
</evidence>
<dbReference type="HAMAP" id="MF_01498">
    <property type="entry name" value="RadA_bact"/>
    <property type="match status" value="1"/>
</dbReference>
<dbReference type="GO" id="GO:0005829">
    <property type="term" value="C:cytosol"/>
    <property type="evidence" value="ECO:0007669"/>
    <property type="project" value="TreeGrafter"/>
</dbReference>
<evidence type="ECO:0000256" key="6">
    <source>
        <dbReference type="ARBA" id="ARBA00022833"/>
    </source>
</evidence>
<dbReference type="Pfam" id="PF13541">
    <property type="entry name" value="ChlI"/>
    <property type="match status" value="1"/>
</dbReference>
<dbReference type="FunFam" id="3.30.230.10:FF:000011">
    <property type="entry name" value="DNA repair protein RadA"/>
    <property type="match status" value="1"/>
</dbReference>
<feature type="region of interest" description="Lon-protease-like" evidence="11">
    <location>
        <begin position="372"/>
        <end position="472"/>
    </location>
</feature>
<dbReference type="InterPro" id="IPR004504">
    <property type="entry name" value="DNA_repair_RadA"/>
</dbReference>
<dbReference type="GO" id="GO:0008270">
    <property type="term" value="F:zinc ion binding"/>
    <property type="evidence" value="ECO:0007669"/>
    <property type="project" value="UniProtKB-KW"/>
</dbReference>
<feature type="domain" description="RecA family profile 1" evidence="14">
    <location>
        <begin position="81"/>
        <end position="236"/>
    </location>
</feature>
<dbReference type="InterPro" id="IPR003593">
    <property type="entry name" value="AAA+_ATPase"/>
</dbReference>
<dbReference type="NCBIfam" id="TIGR00416">
    <property type="entry name" value="sms"/>
    <property type="match status" value="1"/>
</dbReference>
<evidence type="ECO:0000259" key="14">
    <source>
        <dbReference type="PROSITE" id="PS50162"/>
    </source>
</evidence>
<keyword evidence="4 13" id="KW-0863">Zinc-finger</keyword>
<protein>
    <recommendedName>
        <fullName evidence="11 12">DNA repair protein RadA</fullName>
    </recommendedName>
</protein>
<dbReference type="Pfam" id="PF13481">
    <property type="entry name" value="AAA_25"/>
    <property type="match status" value="1"/>
</dbReference>
<dbReference type="InterPro" id="IPR020568">
    <property type="entry name" value="Ribosomal_Su5_D2-typ_SF"/>
</dbReference>
<keyword evidence="16" id="KW-1185">Reference proteome</keyword>
<reference evidence="15" key="2">
    <citation type="journal article" date="2020" name="Microorganisms">
        <title>Osmotic Adaptation and Compatible Solute Biosynthesis of Phototrophic Bacteria as Revealed from Genome Analyses.</title>
        <authorList>
            <person name="Imhoff J.F."/>
            <person name="Rahn T."/>
            <person name="Kunzel S."/>
            <person name="Keller A."/>
            <person name="Neulinger S.C."/>
        </authorList>
    </citation>
    <scope>NUCLEOTIDE SEQUENCE</scope>
    <source>
        <strain evidence="15">DSM 4395</strain>
    </source>
</reference>
<dbReference type="Gene3D" id="3.30.230.10">
    <property type="match status" value="1"/>
</dbReference>
<dbReference type="GO" id="GO:0005524">
    <property type="term" value="F:ATP binding"/>
    <property type="evidence" value="ECO:0007669"/>
    <property type="project" value="UniProtKB-UniRule"/>
</dbReference>
<keyword evidence="1 11" id="KW-0479">Metal-binding</keyword>
<keyword evidence="7 11" id="KW-0067">ATP-binding</keyword>
<evidence type="ECO:0000313" key="16">
    <source>
        <dbReference type="Proteomes" id="UP001296967"/>
    </source>
</evidence>
<evidence type="ECO:0000256" key="11">
    <source>
        <dbReference type="HAMAP-Rule" id="MF_01498"/>
    </source>
</evidence>
<comment type="function">
    <text evidence="13">DNA-dependent ATPase involved in processing of recombination intermediates, plays a role in repairing DNA breaks. Stimulates the branch migration of RecA-mediated strand transfer reactions, allowing the 3' invading strand to extend heteroduplex DNA faster. Binds ssDNA in the presence of ADP but not other nucleotides, has ATPase activity that is stimulated by ssDNA and various branched DNA structures, but inhibited by SSB. Does not have RecA's homology-searching function.</text>
</comment>
<dbReference type="FunFam" id="3.40.50.300:FF:000050">
    <property type="entry name" value="DNA repair protein RadA"/>
    <property type="match status" value="1"/>
</dbReference>
<proteinExistence type="inferred from homology"/>
<comment type="caution">
    <text evidence="15">The sequence shown here is derived from an EMBL/GenBank/DDBJ whole genome shotgun (WGS) entry which is preliminary data.</text>
</comment>
<dbReference type="InterPro" id="IPR020588">
    <property type="entry name" value="RecA_ATP-bd"/>
</dbReference>
<dbReference type="InterPro" id="IPR041166">
    <property type="entry name" value="Rubredoxin_2"/>
</dbReference>
<feature type="short sequence motif" description="RadA KNRFG motif" evidence="11">
    <location>
        <begin position="273"/>
        <end position="277"/>
    </location>
</feature>
<evidence type="ECO:0000256" key="5">
    <source>
        <dbReference type="ARBA" id="ARBA00022801"/>
    </source>
</evidence>
<dbReference type="PRINTS" id="PR01874">
    <property type="entry name" value="DNAREPAIRADA"/>
</dbReference>
<keyword evidence="8 11" id="KW-0346">Stress response</keyword>
<evidence type="ECO:0000313" key="15">
    <source>
        <dbReference type="EMBL" id="MBK5931431.1"/>
    </source>
</evidence>
<organism evidence="15 16">
    <name type="scientific">Halochromatium salexigens</name>
    <name type="common">Chromatium salexigens</name>
    <dbReference type="NCBI Taxonomy" id="49447"/>
    <lineage>
        <taxon>Bacteria</taxon>
        <taxon>Pseudomonadati</taxon>
        <taxon>Pseudomonadota</taxon>
        <taxon>Gammaproteobacteria</taxon>
        <taxon>Chromatiales</taxon>
        <taxon>Chromatiaceae</taxon>
        <taxon>Halochromatium</taxon>
    </lineage>
</organism>
<sequence>MSPTTTKNRSAYVCNNCGAQSPKWSGRCADCGAWNSIEQVTLPPKATTRPGAGGYAGAAAGQAARADLSAIHRLAEIAPEQEVRRPSGIAELDRVLGGGLVQGSVVLIGGDPGIGKSTLLLQASAAIDANPAFAASKSSVLYVTGEESPQQVSLRAQRLGLAPGGLNLLAETCIEQILATAAAEAPRVLVIDSIQTLFTEALTSAPGSVSQVRETAAQLVRHAKLTETTVFLVGHVTKEGALAGPRVLEHMVDTVLYFEGESGSAHRLVRAVKNRFGAVNELGVFAMTDRGLRQVSNPSAIFLSRHAEPAPGSVVLVTREGTRPMLVEVQALVDQSPLANPRRLAVGLEQNRLAMLLAVLHRHGGIGMFDQDVFANVVGGVRVTETAADLAVLLAVLSSFRDRALPVDLAVFGEVGLAGEIRPVPNGPDRLREAAKHGFKQAIVPKGNVPKGGVEGLKTLPVLTLREAIDAV</sequence>
<keyword evidence="10 11" id="KW-0234">DNA repair</keyword>
<dbReference type="InterPro" id="IPR014721">
    <property type="entry name" value="Ribsml_uS5_D2-typ_fold_subgr"/>
</dbReference>
<dbReference type="SUPFAM" id="SSF54211">
    <property type="entry name" value="Ribosomal protein S5 domain 2-like"/>
    <property type="match status" value="1"/>
</dbReference>
<evidence type="ECO:0000256" key="8">
    <source>
        <dbReference type="ARBA" id="ARBA00023016"/>
    </source>
</evidence>
<dbReference type="GO" id="GO:0000725">
    <property type="term" value="P:recombinational repair"/>
    <property type="evidence" value="ECO:0007669"/>
    <property type="project" value="UniProtKB-UniRule"/>
</dbReference>
<comment type="domain">
    <text evidence="11">The middle region has homology to RecA with ATPase motifs including the RadA KNRFG motif, while the C-terminus is homologous to Lon protease.</text>
</comment>
<dbReference type="SUPFAM" id="SSF52540">
    <property type="entry name" value="P-loop containing nucleoside triphosphate hydrolases"/>
    <property type="match status" value="1"/>
</dbReference>
<dbReference type="CDD" id="cd01121">
    <property type="entry name" value="RadA_SMS_N"/>
    <property type="match status" value="1"/>
</dbReference>
<keyword evidence="9 11" id="KW-0238">DNA-binding</keyword>
<evidence type="ECO:0000256" key="12">
    <source>
        <dbReference type="NCBIfam" id="TIGR00416"/>
    </source>
</evidence>
<dbReference type="Gene3D" id="3.40.50.300">
    <property type="entry name" value="P-loop containing nucleotide triphosphate hydrolases"/>
    <property type="match status" value="1"/>
</dbReference>
<comment type="similarity">
    <text evidence="11 13">Belongs to the RecA family. RadA subfamily.</text>
</comment>
<dbReference type="PANTHER" id="PTHR32472:SF10">
    <property type="entry name" value="DNA REPAIR PROTEIN RADA-LIKE PROTEIN"/>
    <property type="match status" value="1"/>
</dbReference>
<accession>A0AAJ0UHJ2</accession>
<dbReference type="EMBL" id="NHSF01000065">
    <property type="protein sequence ID" value="MBK5931431.1"/>
    <property type="molecule type" value="Genomic_DNA"/>
</dbReference>
<dbReference type="GO" id="GO:0016787">
    <property type="term" value="F:hydrolase activity"/>
    <property type="evidence" value="ECO:0007669"/>
    <property type="project" value="UniProtKB-KW"/>
</dbReference>
<dbReference type="GO" id="GO:0003684">
    <property type="term" value="F:damaged DNA binding"/>
    <property type="evidence" value="ECO:0007669"/>
    <property type="project" value="InterPro"/>
</dbReference>
<reference evidence="15" key="1">
    <citation type="submission" date="2017-05" db="EMBL/GenBank/DDBJ databases">
        <authorList>
            <person name="Imhoff J.F."/>
            <person name="Rahn T."/>
            <person name="Kuenzel S."/>
            <person name="Neulinger S.C."/>
        </authorList>
    </citation>
    <scope>NUCLEOTIDE SEQUENCE</scope>
    <source>
        <strain evidence="15">DSM 4395</strain>
    </source>
</reference>
<dbReference type="GO" id="GO:0140664">
    <property type="term" value="F:ATP-dependent DNA damage sensor activity"/>
    <property type="evidence" value="ECO:0007669"/>
    <property type="project" value="InterPro"/>
</dbReference>
<dbReference type="InterPro" id="IPR027417">
    <property type="entry name" value="P-loop_NTPase"/>
</dbReference>
<keyword evidence="3 11" id="KW-0227">DNA damage</keyword>
<evidence type="ECO:0000256" key="10">
    <source>
        <dbReference type="ARBA" id="ARBA00023204"/>
    </source>
</evidence>
<comment type="function">
    <text evidence="11">Plays a role in repairing double-strand DNA breaks, probably involving stabilizing or processing branched DNA or blocked replication forks.</text>
</comment>
<gene>
    <name evidence="11" type="primary">radA</name>
    <name evidence="15" type="ORF">CCR82_13125</name>
</gene>
<evidence type="ECO:0000256" key="4">
    <source>
        <dbReference type="ARBA" id="ARBA00022771"/>
    </source>
</evidence>
<evidence type="ECO:0000256" key="2">
    <source>
        <dbReference type="ARBA" id="ARBA00022741"/>
    </source>
</evidence>
<evidence type="ECO:0000256" key="9">
    <source>
        <dbReference type="ARBA" id="ARBA00023125"/>
    </source>
</evidence>